<proteinExistence type="inferred from homology"/>
<evidence type="ECO:0000313" key="4">
    <source>
        <dbReference type="Proteomes" id="UP000266389"/>
    </source>
</evidence>
<name>A0A395M1W9_9BACT</name>
<keyword evidence="3" id="KW-0012">Acyltransferase</keyword>
<dbReference type="InterPro" id="IPR011004">
    <property type="entry name" value="Trimer_LpxA-like_sf"/>
</dbReference>
<keyword evidence="3" id="KW-0808">Transferase</keyword>
<dbReference type="Pfam" id="PF14602">
    <property type="entry name" value="Hexapep_2"/>
    <property type="match status" value="1"/>
</dbReference>
<evidence type="ECO:0000313" key="3">
    <source>
        <dbReference type="EMBL" id="RFM24760.1"/>
    </source>
</evidence>
<dbReference type="EC" id="2.3.1.117" evidence="3"/>
<dbReference type="InterPro" id="IPR023180">
    <property type="entry name" value="THP_succinylTrfase_dom1"/>
</dbReference>
<dbReference type="Gene3D" id="1.10.166.10">
    <property type="entry name" value="Tetrahydrodipicolinate-N-succinyltransferase, N-terminal domain"/>
    <property type="match status" value="1"/>
</dbReference>
<protein>
    <submittedName>
        <fullName evidence="3">2,3,4,5-tetrahydropyridine-2,6-dicarboxylate N-succinyltransferase</fullName>
        <ecNumber evidence="3">2.3.1.117</ecNumber>
    </submittedName>
</protein>
<dbReference type="InterPro" id="IPR037133">
    <property type="entry name" value="THP_succinylTrfase_N_sf"/>
</dbReference>
<evidence type="ECO:0000256" key="1">
    <source>
        <dbReference type="ARBA" id="ARBA00007274"/>
    </source>
</evidence>
<dbReference type="GO" id="GO:0008666">
    <property type="term" value="F:2,3,4,5-tetrahydropyridine-2,6-dicarboxylate N-succinyltransferase activity"/>
    <property type="evidence" value="ECO:0007669"/>
    <property type="project" value="UniProtKB-EC"/>
</dbReference>
<evidence type="ECO:0000259" key="2">
    <source>
        <dbReference type="Pfam" id="PF14805"/>
    </source>
</evidence>
<dbReference type="CDD" id="cd03350">
    <property type="entry name" value="LbH_THP_succinylT"/>
    <property type="match status" value="1"/>
</dbReference>
<dbReference type="Gene3D" id="2.160.10.10">
    <property type="entry name" value="Hexapeptide repeat proteins"/>
    <property type="match status" value="1"/>
</dbReference>
<dbReference type="EMBL" id="PHFL01000026">
    <property type="protein sequence ID" value="RFM24760.1"/>
    <property type="molecule type" value="Genomic_DNA"/>
</dbReference>
<dbReference type="SUPFAM" id="SSF51161">
    <property type="entry name" value="Trimeric LpxA-like enzymes"/>
    <property type="match status" value="1"/>
</dbReference>
<gene>
    <name evidence="3" type="ORF">D0433_03875</name>
</gene>
<feature type="domain" description="Tetrahydrodipicolinate-N-succinyltransferase chain A" evidence="2">
    <location>
        <begin position="5"/>
        <end position="68"/>
    </location>
</feature>
<dbReference type="PANTHER" id="PTHR43300:SF10">
    <property type="entry name" value="2,3,4,5-TETRAHYDROPYRIDINE-2,6-DICARBOXYLATE N-ACETYLTRANSFERASE"/>
    <property type="match status" value="1"/>
</dbReference>
<comment type="similarity">
    <text evidence="1">Belongs to the transferase hexapeptide repeat family.</text>
</comment>
<organism evidence="3 4">
    <name type="scientific">Candidatus Thermochlorobacter aerophilus</name>
    <dbReference type="NCBI Taxonomy" id="1868324"/>
    <lineage>
        <taxon>Bacteria</taxon>
        <taxon>Pseudomonadati</taxon>
        <taxon>Chlorobiota</taxon>
        <taxon>Chlorobiia</taxon>
        <taxon>Chlorobiales</taxon>
        <taxon>Candidatus Thermochlorobacteriaceae</taxon>
        <taxon>Candidatus Thermochlorobacter</taxon>
    </lineage>
</organism>
<dbReference type="AlphaFoldDB" id="A0A395M1W9"/>
<dbReference type="InterPro" id="IPR050179">
    <property type="entry name" value="Trans_hexapeptide_repeat"/>
</dbReference>
<comment type="caution">
    <text evidence="3">The sequence shown here is derived from an EMBL/GenBank/DDBJ whole genome shotgun (WGS) entry which is preliminary data.</text>
</comment>
<dbReference type="InterPro" id="IPR001451">
    <property type="entry name" value="Hexapep"/>
</dbReference>
<dbReference type="Pfam" id="PF14805">
    <property type="entry name" value="THDPS_N_2"/>
    <property type="match status" value="1"/>
</dbReference>
<accession>A0A395M1W9</accession>
<dbReference type="Proteomes" id="UP000266389">
    <property type="component" value="Unassembled WGS sequence"/>
</dbReference>
<dbReference type="PANTHER" id="PTHR43300">
    <property type="entry name" value="ACETYLTRANSFERASE"/>
    <property type="match status" value="1"/>
</dbReference>
<sequence length="280" mass="30134">MDSQLQAHIEQLAALTTEALQAHPKAREVFAEFKYKLNLGHIRAAEKLDGVWKVNHWVKQGILLGFRLGEMKPIMSAPPFSFVDKDTYPTRQFSLNDKVRIVPGGTTVRDGAYLAPSVVVMPPAYINVGAFVDAGTMIDSHALVGSCAQVGKNVHLSAGSQLGGVLEPVGAMPVIIEDGVMIGGNCGIYEGTIVEERAVIGTGVILNGSTPVYDVVHERILRKTAESPLIIPKGAVVVAGSRPINNAFAQAHGLSIYTPIIIKYRDEKTDKATSLEELLR</sequence>
<reference evidence="3 4" key="1">
    <citation type="journal article" date="2011" name="ISME J.">
        <title>Community ecology of hot spring cyanobacterial mats: predominant populations and their functional potential.</title>
        <authorList>
            <person name="Klatt C.G."/>
            <person name="Wood J.M."/>
            <person name="Rusch D.B."/>
            <person name="Bateson M.M."/>
            <person name="Hamamura N."/>
            <person name="Heidelberg J.F."/>
            <person name="Grossman A.R."/>
            <person name="Bhaya D."/>
            <person name="Cohan F.M."/>
            <person name="Kuhl M."/>
            <person name="Bryant D.A."/>
            <person name="Ward D.M."/>
        </authorList>
    </citation>
    <scope>NUCLEOTIDE SEQUENCE [LARGE SCALE GENOMIC DNA]</scope>
    <source>
        <strain evidence="3">OS</strain>
    </source>
</reference>
<dbReference type="NCBIfam" id="NF008808">
    <property type="entry name" value="PRK11830.1"/>
    <property type="match status" value="1"/>
</dbReference>